<evidence type="ECO:0000256" key="1">
    <source>
        <dbReference type="SAM" id="Phobius"/>
    </source>
</evidence>
<protein>
    <submittedName>
        <fullName evidence="2">Uncharacterized protein</fullName>
    </submittedName>
</protein>
<dbReference type="InterPro" id="IPR002523">
    <property type="entry name" value="MgTranspt_CorA/ZnTranspt_ZntB"/>
</dbReference>
<accession>A0A8J5U0H3</accession>
<reference evidence="2" key="1">
    <citation type="submission" date="2021-04" db="EMBL/GenBank/DDBJ databases">
        <title>First draft genome resource for Brassicaceae pathogens Fusarium oxysporum f. sp. raphani and Fusarium oxysporum f. sp. rapae.</title>
        <authorList>
            <person name="Asai S."/>
        </authorList>
    </citation>
    <scope>NUCLEOTIDE SEQUENCE</scope>
    <source>
        <strain evidence="2">Tf1208</strain>
    </source>
</reference>
<keyword evidence="1" id="KW-0472">Membrane</keyword>
<dbReference type="GO" id="GO:0046873">
    <property type="term" value="F:metal ion transmembrane transporter activity"/>
    <property type="evidence" value="ECO:0007669"/>
    <property type="project" value="InterPro"/>
</dbReference>
<dbReference type="Pfam" id="PF01544">
    <property type="entry name" value="CorA"/>
    <property type="match status" value="1"/>
</dbReference>
<evidence type="ECO:0000313" key="3">
    <source>
        <dbReference type="Proteomes" id="UP000694050"/>
    </source>
</evidence>
<keyword evidence="1" id="KW-1133">Transmembrane helix</keyword>
<dbReference type="Proteomes" id="UP000694050">
    <property type="component" value="Unassembled WGS sequence"/>
</dbReference>
<feature type="transmembrane region" description="Helical" evidence="1">
    <location>
        <begin position="229"/>
        <end position="247"/>
    </location>
</feature>
<organism evidence="2 3">
    <name type="scientific">Fusarium oxysporum f. sp. rapae</name>
    <dbReference type="NCBI Taxonomy" id="485398"/>
    <lineage>
        <taxon>Eukaryota</taxon>
        <taxon>Fungi</taxon>
        <taxon>Dikarya</taxon>
        <taxon>Ascomycota</taxon>
        <taxon>Pezizomycotina</taxon>
        <taxon>Sordariomycetes</taxon>
        <taxon>Hypocreomycetidae</taxon>
        <taxon>Hypocreales</taxon>
        <taxon>Nectriaceae</taxon>
        <taxon>Fusarium</taxon>
        <taxon>Fusarium oxysporum species complex</taxon>
    </lineage>
</organism>
<dbReference type="GO" id="GO:0016020">
    <property type="term" value="C:membrane"/>
    <property type="evidence" value="ECO:0007669"/>
    <property type="project" value="InterPro"/>
</dbReference>
<comment type="caution">
    <text evidence="2">The sequence shown here is derived from an EMBL/GenBank/DDBJ whole genome shotgun (WGS) entry which is preliminary data.</text>
</comment>
<dbReference type="AlphaFoldDB" id="A0A8J5U0H3"/>
<dbReference type="EMBL" id="JAELUQ010000010">
    <property type="protein sequence ID" value="KAG7407091.1"/>
    <property type="molecule type" value="Genomic_DNA"/>
</dbReference>
<proteinExistence type="predicted"/>
<keyword evidence="1" id="KW-0812">Transmembrane</keyword>
<name>A0A8J5U0H3_FUSOX</name>
<feature type="transmembrane region" description="Helical" evidence="1">
    <location>
        <begin position="184"/>
        <end position="209"/>
    </location>
</feature>
<gene>
    <name evidence="2" type="ORF">Forpe1208_v013513</name>
</gene>
<sequence>MFTDTYNTDRVEGVRASWERYGLKARERATPITHYLFEIIRVFEKCMDAWGNALDTIDGLVHVSLDDLDNQAQVEDFMFDKSFDRSKDYFVALQLLRLMDEWIDEVVPSIKEMKENPIVERFPLCAAEANDNFDAAIRNMKERADVVQKRVRKKQEEVNSLRDGLFNATSLREATKAMALNQAIYVFTVVTVLFTPVSFLATFWALPFLNNPIEGSGVVPEPSAFRNSFIIMPLLTYALVIGVAWFVGQHNGTNPVLGLFGELWEVLGQLITSAWSILPHMPRRGNSRSPYP</sequence>
<evidence type="ECO:0000313" key="2">
    <source>
        <dbReference type="EMBL" id="KAG7407091.1"/>
    </source>
</evidence>